<dbReference type="HOGENOM" id="CLU_434061_0_0_0"/>
<reference evidence="1 2" key="1">
    <citation type="journal article" date="2009" name="PLoS ONE">
        <title>Complete genome sequence of the aerobic CO-oxidizing thermophile Thermomicrobium roseum.</title>
        <authorList>
            <person name="Wu D."/>
            <person name="Raymond J."/>
            <person name="Wu M."/>
            <person name="Chatterji S."/>
            <person name="Ren Q."/>
            <person name="Graham J.E."/>
            <person name="Bryant D.A."/>
            <person name="Robb F."/>
            <person name="Colman A."/>
            <person name="Tallon L.J."/>
            <person name="Badger J.H."/>
            <person name="Madupu R."/>
            <person name="Ward N.L."/>
            <person name="Eisen J.A."/>
        </authorList>
    </citation>
    <scope>NUCLEOTIDE SEQUENCE [LARGE SCALE GENOMIC DNA]</scope>
    <source>
        <strain evidence="2">ATCC 27502 / DSM 5159 / P-2</strain>
        <plasmid evidence="1">unnamed</plasmid>
    </source>
</reference>
<dbReference type="AlphaFoldDB" id="B9L4Z8"/>
<protein>
    <submittedName>
        <fullName evidence="1">Peptidase domain protein</fullName>
    </submittedName>
</protein>
<sequence length="638" mass="69295">MRVTWSILLAIVSIGTGMSGLVAAREAEPAWWSLALLDRDRTLWLATGDGRQRQPVANDLAVSRVLWSPEGGRLALAGVQDGTPVIGIVTTGAEPTTRIVGRGSEASWSGDGRWLAWRDGESVVIATREGNVVRSVSVAARTLVWSADGRWLAFQRATDESLDGPCPVMELGWIEAASGRVEIVDRAIGQITWVGVAGVAEQPRLVYAGALDARLRWVDPASGASGVLWNGPIETCRMPLLVSGDGQWLGFVDAVGGGDDLILLNLVSGEARRIVDVPVGYPGRQVPSPYVWLDPLARFLYVSRSFPTVVTRIDLVTGERAIAASDPGILVAISPEGERLAFVQNSPGKPPVLVIVEPATGRRETLERIGWAAWEPAAYQPVVFAAWQRTWEREDRPVAAGSAARSWTWGPQPLRVAIEPYVDAPGGRRAVLYWDKARMEVTELAADRGTRWYVTNGLLVRELITGAVQVGDALFEQREPAALPVAGDADDPAGPTYATFRAFLDTPPLPVGAEIRWRLHRDGTVSDDGPGGVFAAVLVPETHHTVADVFWEFLQSQGLVWGETGPVEGKLFEPTFFATGFPITEPYWATVKVGGVVQDVLVQCFERRCLTYTPGNPPGWRVEMGNVGQHYLAWREGW</sequence>
<gene>
    <name evidence="1" type="ordered locus">trd_A0862</name>
</gene>
<dbReference type="SUPFAM" id="SSF82171">
    <property type="entry name" value="DPP6 N-terminal domain-like"/>
    <property type="match status" value="1"/>
</dbReference>
<evidence type="ECO:0000313" key="1">
    <source>
        <dbReference type="EMBL" id="ACM07020.1"/>
    </source>
</evidence>
<proteinExistence type="predicted"/>
<dbReference type="InterPro" id="IPR011042">
    <property type="entry name" value="6-blade_b-propeller_TolB-like"/>
</dbReference>
<keyword evidence="2" id="KW-1185">Reference proteome</keyword>
<dbReference type="Gene3D" id="2.120.10.30">
    <property type="entry name" value="TolB, C-terminal domain"/>
    <property type="match status" value="2"/>
</dbReference>
<dbReference type="RefSeq" id="WP_012643007.1">
    <property type="nucleotide sequence ID" value="NC_011961.1"/>
</dbReference>
<organism evidence="1 2">
    <name type="scientific">Thermomicrobium roseum (strain ATCC 27502 / DSM 5159 / P-2)</name>
    <dbReference type="NCBI Taxonomy" id="309801"/>
    <lineage>
        <taxon>Bacteria</taxon>
        <taxon>Pseudomonadati</taxon>
        <taxon>Thermomicrobiota</taxon>
        <taxon>Thermomicrobia</taxon>
        <taxon>Thermomicrobiales</taxon>
        <taxon>Thermomicrobiaceae</taxon>
        <taxon>Thermomicrobium</taxon>
    </lineage>
</organism>
<keyword evidence="1" id="KW-0614">Plasmid</keyword>
<dbReference type="KEGG" id="tro:trd_A0862"/>
<name>B9L4Z8_THERP</name>
<dbReference type="EMBL" id="CP001276">
    <property type="protein sequence ID" value="ACM07020.1"/>
    <property type="molecule type" value="Genomic_DNA"/>
</dbReference>
<accession>B9L4Z8</accession>
<evidence type="ECO:0000313" key="2">
    <source>
        <dbReference type="Proteomes" id="UP000000447"/>
    </source>
</evidence>
<geneLocation type="plasmid" evidence="2">
    <name>Tros</name>
</geneLocation>
<dbReference type="eggNOG" id="COG0823">
    <property type="taxonomic scope" value="Bacteria"/>
</dbReference>
<dbReference type="Proteomes" id="UP000000447">
    <property type="component" value="Plasmid unnamed"/>
</dbReference>